<organism evidence="2 3">
    <name type="scientific">Nibrella viscosa</name>
    <dbReference type="NCBI Taxonomy" id="1084524"/>
    <lineage>
        <taxon>Bacteria</taxon>
        <taxon>Pseudomonadati</taxon>
        <taxon>Bacteroidota</taxon>
        <taxon>Cytophagia</taxon>
        <taxon>Cytophagales</taxon>
        <taxon>Spirosomataceae</taxon>
        <taxon>Nibrella</taxon>
    </lineage>
</organism>
<proteinExistence type="predicted"/>
<sequence length="73" mass="7434">MGALLLTVCLSCSGNSNENTTGTTPPVMGRKGDTTMSTVPGDAPIQAPADSTSAQGRTLLRVEVTPDNAKQSN</sequence>
<accession>A0ABP8KNB6</accession>
<feature type="compositionally biased region" description="Low complexity" evidence="1">
    <location>
        <begin position="14"/>
        <end position="24"/>
    </location>
</feature>
<comment type="caution">
    <text evidence="2">The sequence shown here is derived from an EMBL/GenBank/DDBJ whole genome shotgun (WGS) entry which is preliminary data.</text>
</comment>
<reference evidence="3" key="1">
    <citation type="journal article" date="2019" name="Int. J. Syst. Evol. Microbiol.">
        <title>The Global Catalogue of Microorganisms (GCM) 10K type strain sequencing project: providing services to taxonomists for standard genome sequencing and annotation.</title>
        <authorList>
            <consortium name="The Broad Institute Genomics Platform"/>
            <consortium name="The Broad Institute Genome Sequencing Center for Infectious Disease"/>
            <person name="Wu L."/>
            <person name="Ma J."/>
        </authorList>
    </citation>
    <scope>NUCLEOTIDE SEQUENCE [LARGE SCALE GENOMIC DNA]</scope>
    <source>
        <strain evidence="3">JCM 17925</strain>
    </source>
</reference>
<feature type="region of interest" description="Disordered" evidence="1">
    <location>
        <begin position="14"/>
        <end position="73"/>
    </location>
</feature>
<keyword evidence="3" id="KW-1185">Reference proteome</keyword>
<dbReference type="EMBL" id="BAABHB010000008">
    <property type="protein sequence ID" value="GAA4411635.1"/>
    <property type="molecule type" value="Genomic_DNA"/>
</dbReference>
<dbReference type="Proteomes" id="UP001500936">
    <property type="component" value="Unassembled WGS sequence"/>
</dbReference>
<evidence type="ECO:0008006" key="4">
    <source>
        <dbReference type="Google" id="ProtNLM"/>
    </source>
</evidence>
<evidence type="ECO:0000313" key="2">
    <source>
        <dbReference type="EMBL" id="GAA4411635.1"/>
    </source>
</evidence>
<evidence type="ECO:0000256" key="1">
    <source>
        <dbReference type="SAM" id="MobiDB-lite"/>
    </source>
</evidence>
<evidence type="ECO:0000313" key="3">
    <source>
        <dbReference type="Proteomes" id="UP001500936"/>
    </source>
</evidence>
<protein>
    <recommendedName>
        <fullName evidence="4">Secreted protein</fullName>
    </recommendedName>
</protein>
<gene>
    <name evidence="2" type="ORF">GCM10023187_37780</name>
</gene>
<name>A0ABP8KNB6_9BACT</name>